<feature type="compositionally biased region" description="Acidic residues" evidence="1">
    <location>
        <begin position="200"/>
        <end position="214"/>
    </location>
</feature>
<dbReference type="VEuPathDB" id="GiardiaDB:SS50377_22574"/>
<organism evidence="2">
    <name type="scientific">Spironucleus salmonicida</name>
    <dbReference type="NCBI Taxonomy" id="348837"/>
    <lineage>
        <taxon>Eukaryota</taxon>
        <taxon>Metamonada</taxon>
        <taxon>Diplomonadida</taxon>
        <taxon>Hexamitidae</taxon>
        <taxon>Hexamitinae</taxon>
        <taxon>Spironucleus</taxon>
    </lineage>
</organism>
<dbReference type="AlphaFoldDB" id="V6LMJ5"/>
<dbReference type="InterPro" id="IPR006594">
    <property type="entry name" value="LisH"/>
</dbReference>
<feature type="region of interest" description="Disordered" evidence="1">
    <location>
        <begin position="1"/>
        <end position="23"/>
    </location>
</feature>
<dbReference type="PROSITE" id="PS50896">
    <property type="entry name" value="LISH"/>
    <property type="match status" value="1"/>
</dbReference>
<evidence type="ECO:0000256" key="1">
    <source>
        <dbReference type="SAM" id="MobiDB-lite"/>
    </source>
</evidence>
<proteinExistence type="predicted"/>
<feature type="compositionally biased region" description="Polar residues" evidence="1">
    <location>
        <begin position="106"/>
        <end position="117"/>
    </location>
</feature>
<name>V6LMJ5_9EUKA</name>
<evidence type="ECO:0000313" key="2">
    <source>
        <dbReference type="EMBL" id="EST41934.1"/>
    </source>
</evidence>
<feature type="compositionally biased region" description="Polar residues" evidence="1">
    <location>
        <begin position="9"/>
        <end position="22"/>
    </location>
</feature>
<feature type="compositionally biased region" description="Acidic residues" evidence="1">
    <location>
        <begin position="283"/>
        <end position="297"/>
    </location>
</feature>
<feature type="compositionally biased region" description="Acidic residues" evidence="1">
    <location>
        <begin position="181"/>
        <end position="190"/>
    </location>
</feature>
<gene>
    <name evidence="2" type="ORF">SS50377_18238</name>
</gene>
<feature type="compositionally biased region" description="Basic and acidic residues" evidence="1">
    <location>
        <begin position="215"/>
        <end position="229"/>
    </location>
</feature>
<feature type="region of interest" description="Disordered" evidence="1">
    <location>
        <begin position="177"/>
        <end position="232"/>
    </location>
</feature>
<reference evidence="2" key="1">
    <citation type="journal article" date="2014" name="PLoS Genet.">
        <title>The Genome of Spironucleus salmonicida Highlights a Fish Pathogen Adapted to Fluctuating Environments.</title>
        <authorList>
            <person name="Xu F."/>
            <person name="Jerlstrom-Hultqvist J."/>
            <person name="Einarsson E."/>
            <person name="Astvaldsson A."/>
            <person name="Svard S.G."/>
            <person name="Andersson J.O."/>
        </authorList>
    </citation>
    <scope>NUCLEOTIDE SEQUENCE</scope>
</reference>
<accession>V6LMJ5</accession>
<protein>
    <submittedName>
        <fullName evidence="2">Uncharacterized protein</fullName>
    </submittedName>
</protein>
<feature type="region of interest" description="Disordered" evidence="1">
    <location>
        <begin position="106"/>
        <end position="126"/>
    </location>
</feature>
<feature type="region of interest" description="Disordered" evidence="1">
    <location>
        <begin position="283"/>
        <end position="321"/>
    </location>
</feature>
<sequence length="321" mass="37255">MEQSRNDQRQQMMSDLKSATKNHLQKTGDYARMKAFIAATLYQQLLSQDSPVDNDFSRTKLSQSDRNDLEFVMKFLTEHNLTHTLKVLKLEADITGQCASATEFSANNASESMSLSPNRYGEVKNTRPQEIPVAPRKVVEFDSNFDDIQVDFQPKQQKAQIKEEDKQEFEELDKEFNQNNELDDFQDLNEDQVIPKKENDDFENFDDLDDLDMGFEEKPKKAEPKKAAMDEFDDLDDLDMGFEEKPKKAEPKKAAMDEFDDLDNFDDLEADFTSQPKKAINEFDDLDMDLDNFDDLDAEPKKEYGQKQPKGEFDFDDLDDF</sequence>
<feature type="compositionally biased region" description="Basic and acidic residues" evidence="1">
    <location>
        <begin position="298"/>
        <end position="313"/>
    </location>
</feature>
<dbReference type="EMBL" id="KI546166">
    <property type="protein sequence ID" value="EST41934.1"/>
    <property type="molecule type" value="Genomic_DNA"/>
</dbReference>